<evidence type="ECO:0000256" key="1">
    <source>
        <dbReference type="SAM" id="Phobius"/>
    </source>
</evidence>
<reference evidence="3" key="1">
    <citation type="journal article" date="2012" name="Science">
        <title>The Paleozoic origin of enzymatic lignin decomposition reconstructed from 31 fungal genomes.</title>
        <authorList>
            <person name="Floudas D."/>
            <person name="Binder M."/>
            <person name="Riley R."/>
            <person name="Barry K."/>
            <person name="Blanchette R.A."/>
            <person name="Henrissat B."/>
            <person name="Martinez A.T."/>
            <person name="Otillar R."/>
            <person name="Spatafora J.W."/>
            <person name="Yadav J.S."/>
            <person name="Aerts A."/>
            <person name="Benoit I."/>
            <person name="Boyd A."/>
            <person name="Carlson A."/>
            <person name="Copeland A."/>
            <person name="Coutinho P.M."/>
            <person name="de Vries R.P."/>
            <person name="Ferreira P."/>
            <person name="Findley K."/>
            <person name="Foster B."/>
            <person name="Gaskell J."/>
            <person name="Glotzer D."/>
            <person name="Gorecki P."/>
            <person name="Heitman J."/>
            <person name="Hesse C."/>
            <person name="Hori C."/>
            <person name="Igarashi K."/>
            <person name="Jurgens J.A."/>
            <person name="Kallen N."/>
            <person name="Kersten P."/>
            <person name="Kohler A."/>
            <person name="Kuees U."/>
            <person name="Kumar T.K.A."/>
            <person name="Kuo A."/>
            <person name="LaButti K."/>
            <person name="Larrondo L.F."/>
            <person name="Lindquist E."/>
            <person name="Ling A."/>
            <person name="Lombard V."/>
            <person name="Lucas S."/>
            <person name="Lundell T."/>
            <person name="Martin R."/>
            <person name="McLaughlin D.J."/>
            <person name="Morgenstern I."/>
            <person name="Morin E."/>
            <person name="Murat C."/>
            <person name="Nagy L.G."/>
            <person name="Nolan M."/>
            <person name="Ohm R.A."/>
            <person name="Patyshakuliyeva A."/>
            <person name="Rokas A."/>
            <person name="Ruiz-Duenas F.J."/>
            <person name="Sabat G."/>
            <person name="Salamov A."/>
            <person name="Samejima M."/>
            <person name="Schmutz J."/>
            <person name="Slot J.C."/>
            <person name="St John F."/>
            <person name="Stenlid J."/>
            <person name="Sun H."/>
            <person name="Sun S."/>
            <person name="Syed K."/>
            <person name="Tsang A."/>
            <person name="Wiebenga A."/>
            <person name="Young D."/>
            <person name="Pisabarro A."/>
            <person name="Eastwood D.C."/>
            <person name="Martin F."/>
            <person name="Cullen D."/>
            <person name="Grigoriev I.V."/>
            <person name="Hibbett D.S."/>
        </authorList>
    </citation>
    <scope>NUCLEOTIDE SEQUENCE [LARGE SCALE GENOMIC DNA]</scope>
    <source>
        <strain evidence="3">RWD-64-598 SS2</strain>
    </source>
</reference>
<keyword evidence="1" id="KW-1133">Transmembrane helix</keyword>
<keyword evidence="3" id="KW-1185">Reference proteome</keyword>
<dbReference type="KEGG" id="cput:CONPUDRAFT_145749"/>
<comment type="caution">
    <text evidence="2">The sequence shown here is derived from an EMBL/GenBank/DDBJ whole genome shotgun (WGS) entry which is preliminary data.</text>
</comment>
<feature type="transmembrane region" description="Helical" evidence="1">
    <location>
        <begin position="35"/>
        <end position="58"/>
    </location>
</feature>
<dbReference type="EMBL" id="JH711582">
    <property type="protein sequence ID" value="EIW78575.1"/>
    <property type="molecule type" value="Genomic_DNA"/>
</dbReference>
<dbReference type="GeneID" id="19202104"/>
<dbReference type="AlphaFoldDB" id="A0A5M3MIV5"/>
<protein>
    <submittedName>
        <fullName evidence="2">Uncharacterized protein</fullName>
    </submittedName>
</protein>
<sequence>MHNITSELNDVKLPAYNQFMNFHGQSNARLHDEDVYWWISGWNYYPSLWITFLSWFLFRAPKAYVTTLHDIYLDKIADGYYTWNEFIAHLNRQLQEFNLLATVLLNANVGFLSIQSVDKGNNGQKSFTQIASYWSLSASVGCILLGTFLVRFHQGEGHKDAVAVATFLKRIHSRKRGLEQLAIVYSLPYALLMWSLLFFSVAFITEAYRAGDRSDIISLGVIVGLTFYLVFYGTFSILYGSHNTRVMGLRLPQVRLKLAPSTWASKLSSLSSPFRSTWSKLFAKAKVAQRASEMAPTGSTTSDIQLDDLEAPSQSQPEAFTIEEVSWGIAVVSRN</sequence>
<name>A0A5M3MIV5_CONPW</name>
<dbReference type="RefSeq" id="XP_007771587.1">
    <property type="nucleotide sequence ID" value="XM_007773397.1"/>
</dbReference>
<dbReference type="OrthoDB" id="2657661at2759"/>
<gene>
    <name evidence="2" type="ORF">CONPUDRAFT_145749</name>
</gene>
<accession>A0A5M3MIV5</accession>
<feature type="transmembrane region" description="Helical" evidence="1">
    <location>
        <begin position="97"/>
        <end position="115"/>
    </location>
</feature>
<organism evidence="2 3">
    <name type="scientific">Coniophora puteana (strain RWD-64-598)</name>
    <name type="common">Brown rot fungus</name>
    <dbReference type="NCBI Taxonomy" id="741705"/>
    <lineage>
        <taxon>Eukaryota</taxon>
        <taxon>Fungi</taxon>
        <taxon>Dikarya</taxon>
        <taxon>Basidiomycota</taxon>
        <taxon>Agaricomycotina</taxon>
        <taxon>Agaricomycetes</taxon>
        <taxon>Agaricomycetidae</taxon>
        <taxon>Boletales</taxon>
        <taxon>Coniophorineae</taxon>
        <taxon>Coniophoraceae</taxon>
        <taxon>Coniophora</taxon>
    </lineage>
</organism>
<feature type="transmembrane region" description="Helical" evidence="1">
    <location>
        <begin position="130"/>
        <end position="150"/>
    </location>
</feature>
<proteinExistence type="predicted"/>
<dbReference type="OMA" id="ECRRRTM"/>
<evidence type="ECO:0000313" key="2">
    <source>
        <dbReference type="EMBL" id="EIW78575.1"/>
    </source>
</evidence>
<keyword evidence="1" id="KW-0472">Membrane</keyword>
<keyword evidence="1" id="KW-0812">Transmembrane</keyword>
<feature type="transmembrane region" description="Helical" evidence="1">
    <location>
        <begin position="216"/>
        <end position="240"/>
    </location>
</feature>
<dbReference type="Proteomes" id="UP000053558">
    <property type="component" value="Unassembled WGS sequence"/>
</dbReference>
<feature type="transmembrane region" description="Helical" evidence="1">
    <location>
        <begin position="182"/>
        <end position="204"/>
    </location>
</feature>
<evidence type="ECO:0000313" key="3">
    <source>
        <dbReference type="Proteomes" id="UP000053558"/>
    </source>
</evidence>